<feature type="domain" description="FtsX extracellular" evidence="13">
    <location>
        <begin position="75"/>
        <end position="162"/>
    </location>
</feature>
<keyword evidence="8 10" id="KW-0472">Membrane</keyword>
<feature type="transmembrane region" description="Helical" evidence="11">
    <location>
        <begin position="42"/>
        <end position="61"/>
    </location>
</feature>
<feature type="transmembrane region" description="Helical" evidence="11">
    <location>
        <begin position="184"/>
        <end position="207"/>
    </location>
</feature>
<evidence type="ECO:0000256" key="1">
    <source>
        <dbReference type="ARBA" id="ARBA00004651"/>
    </source>
</evidence>
<reference evidence="14" key="1">
    <citation type="submission" date="2020-10" db="EMBL/GenBank/DDBJ databases">
        <title>Ca. Dormibacterota MAGs.</title>
        <authorList>
            <person name="Montgomery K."/>
        </authorList>
    </citation>
    <scope>NUCLEOTIDE SEQUENCE [LARGE SCALE GENOMIC DNA]</scope>
    <source>
        <strain evidence="14">SC8812_S17_10</strain>
    </source>
</reference>
<keyword evidence="4 10" id="KW-1003">Cell membrane</keyword>
<keyword evidence="5 10" id="KW-0132">Cell division</keyword>
<dbReference type="InterPro" id="IPR003838">
    <property type="entry name" value="ABC3_permease_C"/>
</dbReference>
<dbReference type="PIRSF" id="PIRSF003097">
    <property type="entry name" value="FtsX"/>
    <property type="match status" value="1"/>
</dbReference>
<dbReference type="Proteomes" id="UP000612893">
    <property type="component" value="Unassembled WGS sequence"/>
</dbReference>
<keyword evidence="9 10" id="KW-0131">Cell cycle</keyword>
<comment type="caution">
    <text evidence="14">The sequence shown here is derived from an EMBL/GenBank/DDBJ whole genome shotgun (WGS) entry which is preliminary data.</text>
</comment>
<evidence type="ECO:0000256" key="6">
    <source>
        <dbReference type="ARBA" id="ARBA00022692"/>
    </source>
</evidence>
<evidence type="ECO:0000256" key="10">
    <source>
        <dbReference type="PIRNR" id="PIRNR003097"/>
    </source>
</evidence>
<dbReference type="GO" id="GO:0005886">
    <property type="term" value="C:plasma membrane"/>
    <property type="evidence" value="ECO:0007669"/>
    <property type="project" value="UniProtKB-SubCell"/>
</dbReference>
<evidence type="ECO:0000313" key="15">
    <source>
        <dbReference type="Proteomes" id="UP000612893"/>
    </source>
</evidence>
<gene>
    <name evidence="14" type="ORF">JF922_11785</name>
</gene>
<dbReference type="RefSeq" id="WP_338201955.1">
    <property type="nucleotide sequence ID" value="NZ_JAEKNR010000124.1"/>
</dbReference>
<evidence type="ECO:0000256" key="2">
    <source>
        <dbReference type="ARBA" id="ARBA00007379"/>
    </source>
</evidence>
<dbReference type="EMBL" id="JAEKNR010000124">
    <property type="protein sequence ID" value="MBJ7598749.1"/>
    <property type="molecule type" value="Genomic_DNA"/>
</dbReference>
<feature type="domain" description="ABC3 transporter permease C-terminal" evidence="12">
    <location>
        <begin position="190"/>
        <end position="306"/>
    </location>
</feature>
<evidence type="ECO:0000256" key="8">
    <source>
        <dbReference type="ARBA" id="ARBA00023136"/>
    </source>
</evidence>
<keyword evidence="6 11" id="KW-0812">Transmembrane</keyword>
<dbReference type="InterPro" id="IPR004513">
    <property type="entry name" value="FtsX"/>
</dbReference>
<organism evidence="14 15">
    <name type="scientific">Candidatus Nephthysia bennettiae</name>
    <dbReference type="NCBI Taxonomy" id="3127016"/>
    <lineage>
        <taxon>Bacteria</taxon>
        <taxon>Bacillati</taxon>
        <taxon>Candidatus Dormiibacterota</taxon>
        <taxon>Candidatus Dormibacteria</taxon>
        <taxon>Candidatus Dormibacterales</taxon>
        <taxon>Candidatus Dormibacteraceae</taxon>
        <taxon>Candidatus Nephthysia</taxon>
    </lineage>
</organism>
<dbReference type="PANTHER" id="PTHR47755:SF1">
    <property type="entry name" value="CELL DIVISION PROTEIN FTSX"/>
    <property type="match status" value="1"/>
</dbReference>
<evidence type="ECO:0000259" key="13">
    <source>
        <dbReference type="Pfam" id="PF18075"/>
    </source>
</evidence>
<evidence type="ECO:0000313" key="14">
    <source>
        <dbReference type="EMBL" id="MBJ7598749.1"/>
    </source>
</evidence>
<dbReference type="PANTHER" id="PTHR47755">
    <property type="entry name" value="CELL DIVISION PROTEIN FTSX"/>
    <property type="match status" value="1"/>
</dbReference>
<dbReference type="InterPro" id="IPR040690">
    <property type="entry name" value="FtsX_ECD"/>
</dbReference>
<comment type="similarity">
    <text evidence="2 10">Belongs to the ABC-4 integral membrane protein family. FtsX subfamily.</text>
</comment>
<keyword evidence="15" id="KW-1185">Reference proteome</keyword>
<feature type="transmembrane region" description="Helical" evidence="11">
    <location>
        <begin position="282"/>
        <end position="304"/>
    </location>
</feature>
<feature type="transmembrane region" description="Helical" evidence="11">
    <location>
        <begin position="240"/>
        <end position="261"/>
    </location>
</feature>
<comment type="subcellular location">
    <subcellularLocation>
        <location evidence="1">Cell membrane</location>
        <topology evidence="1">Multi-pass membrane protein</topology>
    </subcellularLocation>
</comment>
<evidence type="ECO:0000256" key="7">
    <source>
        <dbReference type="ARBA" id="ARBA00022989"/>
    </source>
</evidence>
<evidence type="ECO:0000256" key="11">
    <source>
        <dbReference type="SAM" id="Phobius"/>
    </source>
</evidence>
<dbReference type="GO" id="GO:0051301">
    <property type="term" value="P:cell division"/>
    <property type="evidence" value="ECO:0007669"/>
    <property type="project" value="UniProtKB-KW"/>
</dbReference>
<accession>A0A934K2J7</accession>
<protein>
    <recommendedName>
        <fullName evidence="3 10">Cell division protein FtsX</fullName>
    </recommendedName>
</protein>
<evidence type="ECO:0000256" key="4">
    <source>
        <dbReference type="ARBA" id="ARBA00022475"/>
    </source>
</evidence>
<sequence length="309" mass="31950">MKGFRPRLGRLGVLLTNFLELLVADAARSWLRNLRSGMPAMGTMTLLLVLAGLSGLGGLAARNLVQAQSRDATVVHVYLKDGVADAEVAALSTSLKADRGVASVRYVSKEEALRIASGRPGLPSLATDAATNPFPASLEVRLRQLGDAGGVAARASRDPAVDPAYPTSYDAGTYQRLQAFLTDVGLAALVLLLVLALVATIVTVNAVRAAILGRRDDIATMHLVGASGWMVRGPFVFEGALTGALAGLLAAALVVGAFATLQDTSIKTYSQLLPGVDWRATATCAAAMLLGGTALGSFASVLGVRGMRP</sequence>
<dbReference type="Pfam" id="PF18075">
    <property type="entry name" value="FtsX_ECD"/>
    <property type="match status" value="1"/>
</dbReference>
<evidence type="ECO:0000256" key="9">
    <source>
        <dbReference type="ARBA" id="ARBA00023306"/>
    </source>
</evidence>
<dbReference type="AlphaFoldDB" id="A0A934K2J7"/>
<evidence type="ECO:0000256" key="3">
    <source>
        <dbReference type="ARBA" id="ARBA00021907"/>
    </source>
</evidence>
<evidence type="ECO:0000256" key="5">
    <source>
        <dbReference type="ARBA" id="ARBA00022618"/>
    </source>
</evidence>
<proteinExistence type="inferred from homology"/>
<evidence type="ECO:0000259" key="12">
    <source>
        <dbReference type="Pfam" id="PF02687"/>
    </source>
</evidence>
<name>A0A934K2J7_9BACT</name>
<dbReference type="Gene3D" id="3.30.70.3040">
    <property type="match status" value="1"/>
</dbReference>
<keyword evidence="7 11" id="KW-1133">Transmembrane helix</keyword>
<dbReference type="Pfam" id="PF02687">
    <property type="entry name" value="FtsX"/>
    <property type="match status" value="1"/>
</dbReference>